<dbReference type="Proteomes" id="UP000035909">
    <property type="component" value="Unassembled WGS sequence"/>
</dbReference>
<dbReference type="InterPro" id="IPR042564">
    <property type="entry name" value="CRISPR-Cas6/Csy4_sf"/>
</dbReference>
<dbReference type="OrthoDB" id="6104063at2"/>
<evidence type="ECO:0000313" key="2">
    <source>
        <dbReference type="Proteomes" id="UP000035909"/>
    </source>
</evidence>
<dbReference type="Pfam" id="PF09618">
    <property type="entry name" value="Cas_Csy4"/>
    <property type="match status" value="1"/>
</dbReference>
<keyword evidence="2" id="KW-1185">Reference proteome</keyword>
<dbReference type="EMBL" id="LDOU01000026">
    <property type="protein sequence ID" value="KLV05255.1"/>
    <property type="molecule type" value="Genomic_DNA"/>
</dbReference>
<name>A0A0J1H095_9GAMM</name>
<dbReference type="InterPro" id="IPR013396">
    <property type="entry name" value="CRISPR-assoc_prot_Csy4"/>
</dbReference>
<comment type="caution">
    <text evidence="1">The sequence shown here is derived from an EMBL/GenBank/DDBJ whole genome shotgun (WGS) entry which is preliminary data.</text>
</comment>
<protein>
    <recommendedName>
        <fullName evidence="3">CRISPR-associated protein Csy4</fullName>
    </recommendedName>
</protein>
<dbReference type="GO" id="GO:0043571">
    <property type="term" value="P:maintenance of CRISPR repeat elements"/>
    <property type="evidence" value="ECO:0007669"/>
    <property type="project" value="InterPro"/>
</dbReference>
<dbReference type="RefSeq" id="WP_047887338.1">
    <property type="nucleotide sequence ID" value="NZ_LDOU01000026.1"/>
</dbReference>
<reference evidence="1 2" key="1">
    <citation type="submission" date="2015-05" db="EMBL/GenBank/DDBJ databases">
        <title>Photobacterium galathea sp. nov.</title>
        <authorList>
            <person name="Machado H."/>
            <person name="Gram L."/>
        </authorList>
    </citation>
    <scope>NUCLEOTIDE SEQUENCE [LARGE SCALE GENOMIC DNA]</scope>
    <source>
        <strain evidence="1 2">DSM 22954</strain>
    </source>
</reference>
<proteinExistence type="predicted"/>
<dbReference type="PATRIC" id="fig|320778.3.peg.4635"/>
<gene>
    <name evidence="1" type="ORF">ABT57_21605</name>
</gene>
<sequence length="207" mass="23247">MANRFYFLIRYMPEDVDEGLLAGRCISILHGVLSSDQNDIDGGIGVVFPQWSCTSLGRSIAFVSDNQRHLEQLSQQHYFAVMKGDNLFDISHIQAVPSGLSEIRFKRNQGIAKCFAGEKRRRLARAKRRAEARGEVFNPKHGMSDREVSLFHKAVMTSKSTGQKYLLHIQRETVTGSSVSQYSQYGLATNIECMGTVPDLSPIIPFF</sequence>
<dbReference type="AlphaFoldDB" id="A0A0J1H095"/>
<dbReference type="STRING" id="320778.ABT57_21605"/>
<evidence type="ECO:0008006" key="3">
    <source>
        <dbReference type="Google" id="ProtNLM"/>
    </source>
</evidence>
<evidence type="ECO:0000313" key="1">
    <source>
        <dbReference type="EMBL" id="KLV05255.1"/>
    </source>
</evidence>
<dbReference type="GO" id="GO:0004519">
    <property type="term" value="F:endonuclease activity"/>
    <property type="evidence" value="ECO:0007669"/>
    <property type="project" value="InterPro"/>
</dbReference>
<dbReference type="Gene3D" id="3.30.70.2540">
    <property type="entry name" value="CRISPR-associated endoribonuclease Cas6/Csy4"/>
    <property type="match status" value="1"/>
</dbReference>
<organism evidence="1 2">
    <name type="scientific">Photobacterium ganghwense</name>
    <dbReference type="NCBI Taxonomy" id="320778"/>
    <lineage>
        <taxon>Bacteria</taxon>
        <taxon>Pseudomonadati</taxon>
        <taxon>Pseudomonadota</taxon>
        <taxon>Gammaproteobacteria</taxon>
        <taxon>Vibrionales</taxon>
        <taxon>Vibrionaceae</taxon>
        <taxon>Photobacterium</taxon>
    </lineage>
</organism>
<accession>A0A0J1H095</accession>
<dbReference type="NCBIfam" id="TIGR02563">
    <property type="entry name" value="cas_Csy4"/>
    <property type="match status" value="1"/>
</dbReference>